<dbReference type="GO" id="GO:0070877">
    <property type="term" value="C:microprocessor complex"/>
    <property type="evidence" value="ECO:0007669"/>
    <property type="project" value="TreeGrafter"/>
</dbReference>
<dbReference type="Proteomes" id="UP000887565">
    <property type="component" value="Unplaced"/>
</dbReference>
<dbReference type="SUPFAM" id="SSF69065">
    <property type="entry name" value="RNase III domain-like"/>
    <property type="match status" value="2"/>
</dbReference>
<keyword evidence="4" id="KW-0540">Nuclease</keyword>
<dbReference type="GO" id="GO:0006364">
    <property type="term" value="P:rRNA processing"/>
    <property type="evidence" value="ECO:0007669"/>
    <property type="project" value="InterPro"/>
</dbReference>
<dbReference type="InterPro" id="IPR012677">
    <property type="entry name" value="Nucleotide-bd_a/b_plait_sf"/>
</dbReference>
<evidence type="ECO:0000256" key="7">
    <source>
        <dbReference type="ARBA" id="ARBA00022884"/>
    </source>
</evidence>
<dbReference type="Pfam" id="PF00076">
    <property type="entry name" value="RRM_1"/>
    <property type="match status" value="1"/>
</dbReference>
<dbReference type="SMART" id="SM00358">
    <property type="entry name" value="DSRM"/>
    <property type="match status" value="1"/>
</dbReference>
<dbReference type="SUPFAM" id="SSF54768">
    <property type="entry name" value="dsRNA-binding domain-like"/>
    <property type="match status" value="1"/>
</dbReference>
<feature type="domain" description="RNase III" evidence="13">
    <location>
        <begin position="592"/>
        <end position="650"/>
    </location>
</feature>
<dbReference type="PROSITE" id="PS50142">
    <property type="entry name" value="RNASE_3_2"/>
    <property type="match status" value="2"/>
</dbReference>
<feature type="domain" description="RRM" evidence="11">
    <location>
        <begin position="1060"/>
        <end position="1127"/>
    </location>
</feature>
<dbReference type="AlphaFoldDB" id="A0A915I4F1"/>
<dbReference type="PROSITE" id="PS50102">
    <property type="entry name" value="RRM"/>
    <property type="match status" value="1"/>
</dbReference>
<dbReference type="SMART" id="SM00360">
    <property type="entry name" value="RRM"/>
    <property type="match status" value="1"/>
</dbReference>
<dbReference type="CDD" id="cd12383">
    <property type="entry name" value="RRM_RBM42"/>
    <property type="match status" value="1"/>
</dbReference>
<dbReference type="FunFam" id="3.30.160.20:FF:000012">
    <property type="entry name" value="Drosha ribonuclease III"/>
    <property type="match status" value="1"/>
</dbReference>
<dbReference type="Pfam" id="PF14622">
    <property type="entry name" value="Ribonucleas_3_3"/>
    <property type="match status" value="1"/>
</dbReference>
<accession>A0A915I4F1</accession>
<evidence type="ECO:0000259" key="12">
    <source>
        <dbReference type="PROSITE" id="PS50137"/>
    </source>
</evidence>
<dbReference type="Pfam" id="PF00636">
    <property type="entry name" value="Ribonuclease_3"/>
    <property type="match status" value="1"/>
</dbReference>
<evidence type="ECO:0000259" key="11">
    <source>
        <dbReference type="PROSITE" id="PS50102"/>
    </source>
</evidence>
<dbReference type="Gene3D" id="3.30.70.330">
    <property type="match status" value="1"/>
</dbReference>
<evidence type="ECO:0000256" key="1">
    <source>
        <dbReference type="ARBA" id="ARBA00007408"/>
    </source>
</evidence>
<dbReference type="PANTHER" id="PTHR11207">
    <property type="entry name" value="RIBONUCLEASE III"/>
    <property type="match status" value="1"/>
</dbReference>
<dbReference type="GO" id="GO:0031054">
    <property type="term" value="P:pre-miRNA processing"/>
    <property type="evidence" value="ECO:0007669"/>
    <property type="project" value="InterPro"/>
</dbReference>
<evidence type="ECO:0000313" key="14">
    <source>
        <dbReference type="Proteomes" id="UP000887565"/>
    </source>
</evidence>
<dbReference type="InterPro" id="IPR014720">
    <property type="entry name" value="dsRBD_dom"/>
</dbReference>
<organism evidence="14 15">
    <name type="scientific">Romanomermis culicivorax</name>
    <name type="common">Nematode worm</name>
    <dbReference type="NCBI Taxonomy" id="13658"/>
    <lineage>
        <taxon>Eukaryota</taxon>
        <taxon>Metazoa</taxon>
        <taxon>Ecdysozoa</taxon>
        <taxon>Nematoda</taxon>
        <taxon>Enoplea</taxon>
        <taxon>Dorylaimia</taxon>
        <taxon>Mermithida</taxon>
        <taxon>Mermithoidea</taxon>
        <taxon>Mermithidae</taxon>
        <taxon>Romanomermis</taxon>
    </lineage>
</organism>
<keyword evidence="14" id="KW-1185">Reference proteome</keyword>
<evidence type="ECO:0000256" key="10">
    <source>
        <dbReference type="SAM" id="MobiDB-lite"/>
    </source>
</evidence>
<evidence type="ECO:0000256" key="2">
    <source>
        <dbReference type="ARBA" id="ARBA00010183"/>
    </source>
</evidence>
<dbReference type="CDD" id="cd19877">
    <property type="entry name" value="DSRM_RNAse_III_meta_like"/>
    <property type="match status" value="1"/>
</dbReference>
<evidence type="ECO:0000256" key="8">
    <source>
        <dbReference type="ARBA" id="ARBA00030574"/>
    </source>
</evidence>
<comment type="similarity">
    <text evidence="2">Belongs to the ribonuclease III family.</text>
</comment>
<dbReference type="Gene3D" id="1.10.1520.10">
    <property type="entry name" value="Ribonuclease III domain"/>
    <property type="match status" value="2"/>
</dbReference>
<evidence type="ECO:0000256" key="5">
    <source>
        <dbReference type="ARBA" id="ARBA00022759"/>
    </source>
</evidence>
<proteinExistence type="inferred from homology"/>
<reference evidence="15" key="1">
    <citation type="submission" date="2022-11" db="UniProtKB">
        <authorList>
            <consortium name="WormBaseParasite"/>
        </authorList>
    </citation>
    <scope>IDENTIFICATION</scope>
</reference>
<dbReference type="HAMAP" id="MF_00104">
    <property type="entry name" value="RNase_III"/>
    <property type="match status" value="1"/>
</dbReference>
<feature type="domain" description="DRBM" evidence="12">
    <location>
        <begin position="677"/>
        <end position="752"/>
    </location>
</feature>
<dbReference type="InterPro" id="IPR044442">
    <property type="entry name" value="RNAse_III_DSRM__animal"/>
</dbReference>
<protein>
    <recommendedName>
        <fullName evidence="3">RNA-binding protein 42</fullName>
    </recommendedName>
    <alternativeName>
        <fullName evidence="8">RNA-binding motif protein 42</fullName>
    </alternativeName>
</protein>
<dbReference type="InterPro" id="IPR000999">
    <property type="entry name" value="RNase_III_dom"/>
</dbReference>
<dbReference type="PANTHER" id="PTHR11207:SF0">
    <property type="entry name" value="RIBONUCLEASE 3"/>
    <property type="match status" value="1"/>
</dbReference>
<dbReference type="SMART" id="SM00535">
    <property type="entry name" value="RIBOc"/>
    <property type="match status" value="1"/>
</dbReference>
<dbReference type="SUPFAM" id="SSF54928">
    <property type="entry name" value="RNA-binding domain, RBD"/>
    <property type="match status" value="1"/>
</dbReference>
<dbReference type="Gene3D" id="3.30.160.20">
    <property type="match status" value="1"/>
</dbReference>
<dbReference type="Pfam" id="PF00035">
    <property type="entry name" value="dsrm"/>
    <property type="match status" value="1"/>
</dbReference>
<dbReference type="InterPro" id="IPR034215">
    <property type="entry name" value="RBM42_RRM"/>
</dbReference>
<feature type="domain" description="RNase III" evidence="13">
    <location>
        <begin position="313"/>
        <end position="488"/>
    </location>
</feature>
<keyword evidence="6" id="KW-0378">Hydrolase</keyword>
<dbReference type="Pfam" id="PF26050">
    <property type="entry name" value="Helical_CED_Drosha"/>
    <property type="match status" value="1"/>
</dbReference>
<feature type="region of interest" description="Disordered" evidence="10">
    <location>
        <begin position="996"/>
        <end position="1020"/>
    </location>
</feature>
<evidence type="ECO:0000256" key="3">
    <source>
        <dbReference type="ARBA" id="ARBA00015192"/>
    </source>
</evidence>
<feature type="compositionally biased region" description="Low complexity" evidence="10">
    <location>
        <begin position="996"/>
        <end position="1010"/>
    </location>
</feature>
<dbReference type="InterPro" id="IPR035979">
    <property type="entry name" value="RBD_domain_sf"/>
</dbReference>
<keyword evidence="7 9" id="KW-0694">RNA-binding</keyword>
<sequence>MVKEDPPENFTIRDLNLFWNFFFVELLELLDVNLLPNSSIEDAENFLKGTVSSCPIFHVLPRFVRHLKDDWLSETSQSTKYQPNGYLCTYGIEILSMQQVLKYLYENFEPIFDPFTIHEVASWSVEDWDRLLTKVKGQLVVNPSKSLGKRLLATRQRPSTIRVDQVDRAILNDYSRPYQSYYPTLIHFGVRPSVLTYTGNPEYQQAWKHFVKFRHLLSMKSKLTPDDKMKLAQKEQNLLSLKAKTYLFCQFFCSLVFVVFRCRNMKRDVTVEISSEGFYRTGLYPDVVQHGLMMLVMFCHIRFHYSLEVFEKDRIKYKFKNKALLELAFTHPSYLSNYGTNPDHARNVLSNCGIRQPEYGDIKSKQVFSRKRGINTLIDIMSRFGSDKVKQSLVQNNERLEYLGDAVVEFLSTIHLFFMFPDLEEGGLATYRSSIVQNKHLAVLGRKIGLEDYMLYAHGPDLCHEANLRHAIANAFEAVMGAIFLDGGIDVADRIFGNILFKLDEEPDTNYVWFNLPKHALQQQEPDGDRHWVEQVEALRNLEDFEKRTGVIISALNFWPGKLSSNNIMSTKRLSTLNENTKKFLYGAKHLLRSCLVKNKTQAVICDDLGITKYIIQPSVFSKSGVGDLRMKDKADLVEAFLGALYVDRGLDFCKTFCRVCLYPRLKYFIVSQKWNDPKSQLQQCCLTVRNPDGGEPDIPIYKVISIEGPTNTRIYQVAVYFKSKRLAAGCGHSVQEAEMKAAEEALIKCSHLFPHLQKQRHFMKRKFQSYDPMGYNTNRRRLSSSHRYRRPDSECDQQDYQMDDCSIGDQEKNQCKMPERRSALNLSCKNESEFGQNTNDASRNGKVEFFPIQPRNLTTDLALLLDSKMRFLDQCQDRLCQNVSLQFVPHSVHRTPVGATYAPPMLPAPGHNVPRPPFPPAISGFPPRPRLPVVPAPTSTVVIEGAPTRYNTNASAPTVGIAPAIFDEMTGQMGPAFTSSVTSTSSLPFPEMMKKTAAAATPKAAQAGTSKGPQQQAPKRYVRTAGGEIWQDPTLLEWDPRWMKNEKLNLKRWKFSDDYRVFCGDLGNEVSDELLAKAFRKYPSFQRAKVVRDKRTNKTKGYGFVSFKDPQDFIRALREMDACWFS</sequence>
<dbReference type="InterPro" id="IPR036389">
    <property type="entry name" value="RNase_III_sf"/>
</dbReference>
<dbReference type="PROSITE" id="PS00517">
    <property type="entry name" value="RNASE_3_1"/>
    <property type="match status" value="1"/>
</dbReference>
<dbReference type="InterPro" id="IPR058938">
    <property type="entry name" value="Helical_CED_Drosha"/>
</dbReference>
<evidence type="ECO:0000256" key="6">
    <source>
        <dbReference type="ARBA" id="ARBA00022801"/>
    </source>
</evidence>
<evidence type="ECO:0000256" key="4">
    <source>
        <dbReference type="ARBA" id="ARBA00022722"/>
    </source>
</evidence>
<evidence type="ECO:0000256" key="9">
    <source>
        <dbReference type="PROSITE-ProRule" id="PRU00176"/>
    </source>
</evidence>
<evidence type="ECO:0000313" key="15">
    <source>
        <dbReference type="WBParaSite" id="nRc.2.0.1.t09008-RA"/>
    </source>
</evidence>
<dbReference type="GO" id="GO:0031053">
    <property type="term" value="P:primary miRNA processing"/>
    <property type="evidence" value="ECO:0007669"/>
    <property type="project" value="TreeGrafter"/>
</dbReference>
<keyword evidence="5" id="KW-0255">Endonuclease</keyword>
<dbReference type="WBParaSite" id="nRc.2.0.1.t09008-RA">
    <property type="protein sequence ID" value="nRc.2.0.1.t09008-RA"/>
    <property type="gene ID" value="nRc.2.0.1.g09008"/>
</dbReference>
<dbReference type="InterPro" id="IPR000504">
    <property type="entry name" value="RRM_dom"/>
</dbReference>
<feature type="compositionally biased region" description="Basic residues" evidence="10">
    <location>
        <begin position="779"/>
        <end position="790"/>
    </location>
</feature>
<comment type="similarity">
    <text evidence="1">Belongs to the RRM RBM42 family.</text>
</comment>
<name>A0A915I4F1_ROMCU</name>
<dbReference type="InterPro" id="IPR011907">
    <property type="entry name" value="RNase_III"/>
</dbReference>
<dbReference type="GO" id="GO:0004525">
    <property type="term" value="F:ribonuclease III activity"/>
    <property type="evidence" value="ECO:0007669"/>
    <property type="project" value="InterPro"/>
</dbReference>
<dbReference type="PROSITE" id="PS50137">
    <property type="entry name" value="DS_RBD"/>
    <property type="match status" value="1"/>
</dbReference>
<feature type="region of interest" description="Disordered" evidence="10">
    <location>
        <begin position="774"/>
        <end position="794"/>
    </location>
</feature>
<dbReference type="CDD" id="cd00593">
    <property type="entry name" value="RIBOc"/>
    <property type="match status" value="1"/>
</dbReference>
<dbReference type="GO" id="GO:0003723">
    <property type="term" value="F:RNA binding"/>
    <property type="evidence" value="ECO:0007669"/>
    <property type="project" value="UniProtKB-UniRule"/>
</dbReference>
<evidence type="ECO:0000259" key="13">
    <source>
        <dbReference type="PROSITE" id="PS50142"/>
    </source>
</evidence>